<feature type="repeat" description="TPR" evidence="4">
    <location>
        <begin position="721"/>
        <end position="754"/>
    </location>
</feature>
<dbReference type="VEuPathDB" id="FungiDB:GWK60_C01485"/>
<evidence type="ECO:0000256" key="2">
    <source>
        <dbReference type="ARBA" id="ARBA00022803"/>
    </source>
</evidence>
<comment type="similarity">
    <text evidence="3">Belongs to the APC3/CDC27 family.</text>
</comment>
<dbReference type="VEuPathDB" id="FungiDB:B1J91_C01903g"/>
<dbReference type="SMART" id="SM00028">
    <property type="entry name" value="TPR"/>
    <property type="match status" value="8"/>
</dbReference>
<dbReference type="PROSITE" id="PS50293">
    <property type="entry name" value="TPR_REGION"/>
    <property type="match status" value="1"/>
</dbReference>
<feature type="repeat" description="TPR" evidence="4">
    <location>
        <begin position="551"/>
        <end position="584"/>
    </location>
</feature>
<organism evidence="6 7">
    <name type="scientific">Candida glabrata</name>
    <name type="common">Yeast</name>
    <name type="synonym">Torulopsis glabrata</name>
    <dbReference type="NCBI Taxonomy" id="5478"/>
    <lineage>
        <taxon>Eukaryota</taxon>
        <taxon>Fungi</taxon>
        <taxon>Dikarya</taxon>
        <taxon>Ascomycota</taxon>
        <taxon>Saccharomycotina</taxon>
        <taxon>Saccharomycetes</taxon>
        <taxon>Saccharomycetales</taxon>
        <taxon>Saccharomycetaceae</taxon>
        <taxon>Nakaseomyces</taxon>
    </lineage>
</organism>
<dbReference type="PANTHER" id="PTHR12558:SF13">
    <property type="entry name" value="CELL DIVISION CYCLE PROTEIN 27 HOMOLOG"/>
    <property type="match status" value="1"/>
</dbReference>
<dbReference type="InterPro" id="IPR013105">
    <property type="entry name" value="TPR_2"/>
</dbReference>
<feature type="region of interest" description="Disordered" evidence="5">
    <location>
        <begin position="315"/>
        <end position="337"/>
    </location>
</feature>
<evidence type="ECO:0000313" key="6">
    <source>
        <dbReference type="EMBL" id="KTA99474.1"/>
    </source>
</evidence>
<dbReference type="GO" id="GO:0051301">
    <property type="term" value="P:cell division"/>
    <property type="evidence" value="ECO:0007669"/>
    <property type="project" value="TreeGrafter"/>
</dbReference>
<gene>
    <name evidence="6" type="ORF">AO440_000472</name>
</gene>
<dbReference type="Proteomes" id="UP000054886">
    <property type="component" value="Unassembled WGS sequence"/>
</dbReference>
<evidence type="ECO:0000256" key="1">
    <source>
        <dbReference type="ARBA" id="ARBA00022737"/>
    </source>
</evidence>
<feature type="repeat" description="TPR" evidence="4">
    <location>
        <begin position="687"/>
        <end position="720"/>
    </location>
</feature>
<protein>
    <submittedName>
        <fullName evidence="6">Anaphase-promoting complex subunit CDC27</fullName>
    </submittedName>
</protein>
<feature type="compositionally biased region" description="Low complexity" evidence="5">
    <location>
        <begin position="315"/>
        <end position="336"/>
    </location>
</feature>
<dbReference type="GO" id="GO:0007091">
    <property type="term" value="P:metaphase/anaphase transition of mitotic cell cycle"/>
    <property type="evidence" value="ECO:0007669"/>
    <property type="project" value="TreeGrafter"/>
</dbReference>
<feature type="repeat" description="TPR" evidence="4">
    <location>
        <begin position="164"/>
        <end position="197"/>
    </location>
</feature>
<dbReference type="VEuPathDB" id="FungiDB:GVI51_C01661"/>
<dbReference type="VEuPathDB" id="FungiDB:CAGL0C01903g"/>
<feature type="repeat" description="TPR" evidence="4">
    <location>
        <begin position="619"/>
        <end position="652"/>
    </location>
</feature>
<dbReference type="AlphaFoldDB" id="A0A0W0CIN8"/>
<dbReference type="GO" id="GO:0005680">
    <property type="term" value="C:anaphase-promoting complex"/>
    <property type="evidence" value="ECO:0007669"/>
    <property type="project" value="EnsemblFungi"/>
</dbReference>
<dbReference type="PROSITE" id="PS50005">
    <property type="entry name" value="TPR"/>
    <property type="match status" value="6"/>
</dbReference>
<sequence length="769" mass="87819">MVDSNGKSVPESEEDSNSLERIQQLQDVIRSCLEDLSYDSAEFYGEIMHAECSILDKSHFYLPYYEYYYCLALYLNGKHLVAMKAAEPYIERNLATCFVFAKSALALSKHMDKAITSLLRFLKSSNEIEMESSERSLLKFDIIEGNEKENRNERMPLPHGPTEATVHCLLGNLYYKISKMDDSKGHYQKALSYNPYLWEAMAQLNKMGTSVDLPNHYRTLEKRNREWTEYYRTPLLVYNTESAINNPLSLGFPPDTITSHQQSNSKHRAKPSFQSTSRVKKARPFSSGSSLLFTPFKSTNSPPVVRTTNTTTSAFISTTSPSSNSGPASQNSFSSAHKTPSYAVKGVSSGGPLFANSNNKITYKSNHSSVNSQAKSKTKGKLFSTPPSKLFSTNENHRDTLTKTPQTIKSSNEFQDLTFREEDEIDESQLAMKLLSNNGKEMKLSDLSYIFGLIAKCCSTYDAYKAIRLFHNCIPDHIVKNMPWCLAQLGKLHYEIVNYEMASIYFMQLFELQPYRISDTEIFSTLLWHLQDYKRLASLVDYLLTYYSNKPETWCCVGNYLSLKKDHEDAIEAFEKATKIDPKFAYAYTLQGHECSSNDSFDAAKKCFRKAIACDPRHYNAYYGMGIYSMKLGHYDEALLYFEKARQIYPINAVLICCCGVALEKLEYQDKALEYYELACTLQPNSNLARFKRANLLYAMGRYNLALQSFEELSKLTPEEPTVHFVLGQLYQIMGRKNEAIREFTVAMNLDPKGNQLILDALEKCHRQE</sequence>
<keyword evidence="2 4" id="KW-0802">TPR repeat</keyword>
<evidence type="ECO:0000256" key="4">
    <source>
        <dbReference type="PROSITE-ProRule" id="PRU00339"/>
    </source>
</evidence>
<dbReference type="GO" id="GO:0061630">
    <property type="term" value="F:ubiquitin protein ligase activity"/>
    <property type="evidence" value="ECO:0007669"/>
    <property type="project" value="EnsemblFungi"/>
</dbReference>
<name>A0A0W0CIN8_CANGB</name>
<proteinExistence type="inferred from homology"/>
<dbReference type="Pfam" id="PF13432">
    <property type="entry name" value="TPR_16"/>
    <property type="match status" value="1"/>
</dbReference>
<evidence type="ECO:0000256" key="3">
    <source>
        <dbReference type="ARBA" id="ARBA00038210"/>
    </source>
</evidence>
<evidence type="ECO:0000313" key="7">
    <source>
        <dbReference type="Proteomes" id="UP000054886"/>
    </source>
</evidence>
<dbReference type="GO" id="GO:0016567">
    <property type="term" value="P:protein ubiquitination"/>
    <property type="evidence" value="ECO:0007669"/>
    <property type="project" value="EnsemblFungi"/>
</dbReference>
<dbReference type="GO" id="GO:0034399">
    <property type="term" value="C:nuclear periphery"/>
    <property type="evidence" value="ECO:0007669"/>
    <property type="project" value="EnsemblFungi"/>
</dbReference>
<dbReference type="GO" id="GO:0031145">
    <property type="term" value="P:anaphase-promoting complex-dependent catabolic process"/>
    <property type="evidence" value="ECO:0007669"/>
    <property type="project" value="EnsemblFungi"/>
</dbReference>
<dbReference type="GO" id="GO:0005737">
    <property type="term" value="C:cytoplasm"/>
    <property type="evidence" value="ECO:0007669"/>
    <property type="project" value="TreeGrafter"/>
</dbReference>
<accession>A0A0W0CIN8</accession>
<dbReference type="InterPro" id="IPR019734">
    <property type="entry name" value="TPR_rpt"/>
</dbReference>
<dbReference type="Gene3D" id="1.25.40.10">
    <property type="entry name" value="Tetratricopeptide repeat domain"/>
    <property type="match status" value="4"/>
</dbReference>
<feature type="region of interest" description="Disordered" evidence="5">
    <location>
        <begin position="362"/>
        <end position="397"/>
    </location>
</feature>
<feature type="compositionally biased region" description="Polar residues" evidence="5">
    <location>
        <begin position="385"/>
        <end position="394"/>
    </location>
</feature>
<dbReference type="SUPFAM" id="SSF48452">
    <property type="entry name" value="TPR-like"/>
    <property type="match status" value="3"/>
</dbReference>
<comment type="caution">
    <text evidence="6">The sequence shown here is derived from an EMBL/GenBank/DDBJ whole genome shotgun (WGS) entry which is preliminary data.</text>
</comment>
<feature type="region of interest" description="Disordered" evidence="5">
    <location>
        <begin position="255"/>
        <end position="284"/>
    </location>
</feature>
<reference evidence="6 7" key="1">
    <citation type="submission" date="2015-10" db="EMBL/GenBank/DDBJ databases">
        <title>Draft genomes sequences of Candida glabrata isolates 1A, 1B, 2A, 2B, 3A and 3B.</title>
        <authorList>
            <person name="Haavelsrud O.E."/>
            <person name="Gaustad P."/>
        </authorList>
    </citation>
    <scope>NUCLEOTIDE SEQUENCE [LARGE SCALE GENOMIC DNA]</scope>
    <source>
        <strain evidence="6">910700640</strain>
    </source>
</reference>
<dbReference type="Pfam" id="PF12895">
    <property type="entry name" value="ANAPC3"/>
    <property type="match status" value="1"/>
</dbReference>
<feature type="compositionally biased region" description="Polar residues" evidence="5">
    <location>
        <begin position="362"/>
        <end position="375"/>
    </location>
</feature>
<feature type="repeat" description="TPR" evidence="4">
    <location>
        <begin position="585"/>
        <end position="618"/>
    </location>
</feature>
<keyword evidence="1" id="KW-0677">Repeat</keyword>
<dbReference type="InterPro" id="IPR011990">
    <property type="entry name" value="TPR-like_helical_dom_sf"/>
</dbReference>
<dbReference type="EMBL" id="LLZZ01000144">
    <property type="protein sequence ID" value="KTA99474.1"/>
    <property type="molecule type" value="Genomic_DNA"/>
</dbReference>
<dbReference type="Pfam" id="PF07719">
    <property type="entry name" value="TPR_2"/>
    <property type="match status" value="2"/>
</dbReference>
<dbReference type="Pfam" id="PF13181">
    <property type="entry name" value="TPR_8"/>
    <property type="match status" value="2"/>
</dbReference>
<dbReference type="PANTHER" id="PTHR12558">
    <property type="entry name" value="CELL DIVISION CYCLE 16,23,27"/>
    <property type="match status" value="1"/>
</dbReference>
<evidence type="ECO:0000256" key="5">
    <source>
        <dbReference type="SAM" id="MobiDB-lite"/>
    </source>
</evidence>